<dbReference type="Pfam" id="PF01202">
    <property type="entry name" value="SKI"/>
    <property type="match status" value="1"/>
</dbReference>
<accession>A0A255GKH4</accession>
<evidence type="ECO:0000256" key="8">
    <source>
        <dbReference type="ARBA" id="ARBA00023064"/>
    </source>
</evidence>
<dbReference type="NCBIfam" id="TIGR01313">
    <property type="entry name" value="therm_gnt_kin"/>
    <property type="match status" value="1"/>
</dbReference>
<evidence type="ECO:0000256" key="10">
    <source>
        <dbReference type="RuleBase" id="RU363066"/>
    </source>
</evidence>
<evidence type="ECO:0000256" key="3">
    <source>
        <dbReference type="ARBA" id="ARBA00012054"/>
    </source>
</evidence>
<sequence>MGVSGCGKSTIGALLAERLAVPFADADAFHPAANIAKMSAGIPLDDADRRPWLASIGEWLAEHRDAGAVMACSALKRTYRDQIRTPAPGTVFLHLDGPFEVALTRVQSRPGHFMPASLLRSQYADLQPLESDEAGTTADFARPADALVGEFTA</sequence>
<evidence type="ECO:0000256" key="6">
    <source>
        <dbReference type="ARBA" id="ARBA00022777"/>
    </source>
</evidence>
<dbReference type="OrthoDB" id="9795716at2"/>
<evidence type="ECO:0000256" key="9">
    <source>
        <dbReference type="ARBA" id="ARBA00048090"/>
    </source>
</evidence>
<dbReference type="GO" id="GO:0005737">
    <property type="term" value="C:cytoplasm"/>
    <property type="evidence" value="ECO:0007669"/>
    <property type="project" value="TreeGrafter"/>
</dbReference>
<dbReference type="GO" id="GO:0019521">
    <property type="term" value="P:D-gluconate metabolic process"/>
    <property type="evidence" value="ECO:0007669"/>
    <property type="project" value="UniProtKB-KW"/>
</dbReference>
<dbReference type="Gene3D" id="3.40.50.300">
    <property type="entry name" value="P-loop containing nucleotide triphosphate hydrolases"/>
    <property type="match status" value="1"/>
</dbReference>
<dbReference type="CDD" id="cd02021">
    <property type="entry name" value="GntK"/>
    <property type="match status" value="1"/>
</dbReference>
<dbReference type="SUPFAM" id="SSF52540">
    <property type="entry name" value="P-loop containing nucleoside triphosphate hydrolases"/>
    <property type="match status" value="1"/>
</dbReference>
<evidence type="ECO:0000313" key="11">
    <source>
        <dbReference type="EMBL" id="OYO16327.1"/>
    </source>
</evidence>
<proteinExistence type="inferred from homology"/>
<reference evidence="11 12" key="1">
    <citation type="submission" date="2017-07" db="EMBL/GenBank/DDBJ databases">
        <title>Draft whole genome sequences of clinical Proprionibacteriaceae strains.</title>
        <authorList>
            <person name="Bernier A.-M."/>
            <person name="Bernard K."/>
            <person name="Domingo M.-C."/>
        </authorList>
    </citation>
    <scope>NUCLEOTIDE SEQUENCE [LARGE SCALE GENOMIC DNA]</scope>
    <source>
        <strain evidence="11 12">NML 030167</strain>
    </source>
</reference>
<dbReference type="FunFam" id="3.40.50.300:FF:000522">
    <property type="entry name" value="Gluconokinase"/>
    <property type="match status" value="1"/>
</dbReference>
<keyword evidence="8" id="KW-0311">Gluconate utilization</keyword>
<comment type="similarity">
    <text evidence="2 10">Belongs to the gluconokinase GntK/GntV family.</text>
</comment>
<name>A0A255GKH4_9ACTN</name>
<dbReference type="Proteomes" id="UP000215896">
    <property type="component" value="Unassembled WGS sequence"/>
</dbReference>
<evidence type="ECO:0000256" key="5">
    <source>
        <dbReference type="ARBA" id="ARBA00022741"/>
    </source>
</evidence>
<keyword evidence="4 10" id="KW-0808">Transferase</keyword>
<evidence type="ECO:0000313" key="12">
    <source>
        <dbReference type="Proteomes" id="UP000215896"/>
    </source>
</evidence>
<evidence type="ECO:0000256" key="7">
    <source>
        <dbReference type="ARBA" id="ARBA00022840"/>
    </source>
</evidence>
<dbReference type="InterPro" id="IPR031322">
    <property type="entry name" value="Shikimate/glucono_kinase"/>
</dbReference>
<comment type="pathway">
    <text evidence="1">Carbohydrate acid metabolism.</text>
</comment>
<organism evidence="11 12">
    <name type="scientific">Enemella evansiae</name>
    <dbReference type="NCBI Taxonomy" id="2016499"/>
    <lineage>
        <taxon>Bacteria</taxon>
        <taxon>Bacillati</taxon>
        <taxon>Actinomycetota</taxon>
        <taxon>Actinomycetes</taxon>
        <taxon>Propionibacteriales</taxon>
        <taxon>Propionibacteriaceae</taxon>
        <taxon>Enemella</taxon>
    </lineage>
</organism>
<dbReference type="AlphaFoldDB" id="A0A255GKH4"/>
<dbReference type="PANTHER" id="PTHR43442:SF3">
    <property type="entry name" value="GLUCONOKINASE-RELATED"/>
    <property type="match status" value="1"/>
</dbReference>
<evidence type="ECO:0000256" key="2">
    <source>
        <dbReference type="ARBA" id="ARBA00008420"/>
    </source>
</evidence>
<protein>
    <recommendedName>
        <fullName evidence="3 10">Gluconokinase</fullName>
        <ecNumber evidence="3 10">2.7.1.12</ecNumber>
    </recommendedName>
</protein>
<keyword evidence="7 10" id="KW-0067">ATP-binding</keyword>
<dbReference type="InterPro" id="IPR006001">
    <property type="entry name" value="Therm_gnt_kin"/>
</dbReference>
<evidence type="ECO:0000256" key="1">
    <source>
        <dbReference type="ARBA" id="ARBA00004761"/>
    </source>
</evidence>
<comment type="catalytic activity">
    <reaction evidence="9 10">
        <text>D-gluconate + ATP = 6-phospho-D-gluconate + ADP + H(+)</text>
        <dbReference type="Rhea" id="RHEA:19433"/>
        <dbReference type="ChEBI" id="CHEBI:15378"/>
        <dbReference type="ChEBI" id="CHEBI:18391"/>
        <dbReference type="ChEBI" id="CHEBI:30616"/>
        <dbReference type="ChEBI" id="CHEBI:58759"/>
        <dbReference type="ChEBI" id="CHEBI:456216"/>
        <dbReference type="EC" id="2.7.1.12"/>
    </reaction>
</comment>
<dbReference type="GO" id="GO:0046316">
    <property type="term" value="F:gluconokinase activity"/>
    <property type="evidence" value="ECO:0007669"/>
    <property type="project" value="UniProtKB-EC"/>
</dbReference>
<dbReference type="GO" id="GO:0005524">
    <property type="term" value="F:ATP binding"/>
    <property type="evidence" value="ECO:0007669"/>
    <property type="project" value="UniProtKB-KW"/>
</dbReference>
<keyword evidence="5 10" id="KW-0547">Nucleotide-binding</keyword>
<dbReference type="EMBL" id="NMVO01000004">
    <property type="protein sequence ID" value="OYO16327.1"/>
    <property type="molecule type" value="Genomic_DNA"/>
</dbReference>
<dbReference type="InterPro" id="IPR027417">
    <property type="entry name" value="P-loop_NTPase"/>
</dbReference>
<dbReference type="PANTHER" id="PTHR43442">
    <property type="entry name" value="GLUCONOKINASE-RELATED"/>
    <property type="match status" value="1"/>
</dbReference>
<evidence type="ECO:0000256" key="4">
    <source>
        <dbReference type="ARBA" id="ARBA00022679"/>
    </source>
</evidence>
<comment type="caution">
    <text evidence="11">The sequence shown here is derived from an EMBL/GenBank/DDBJ whole genome shotgun (WGS) entry which is preliminary data.</text>
</comment>
<keyword evidence="12" id="KW-1185">Reference proteome</keyword>
<dbReference type="EC" id="2.7.1.12" evidence="3 10"/>
<gene>
    <name evidence="11" type="ORF">CGZ94_04780</name>
</gene>
<keyword evidence="6 10" id="KW-0418">Kinase</keyword>